<accession>A0A4R2TNS8</accession>
<dbReference type="EMBL" id="SLYC01000037">
    <property type="protein sequence ID" value="TCP99058.1"/>
    <property type="molecule type" value="Genomic_DNA"/>
</dbReference>
<evidence type="ECO:0000313" key="2">
    <source>
        <dbReference type="EMBL" id="TCP99058.1"/>
    </source>
</evidence>
<sequence length="157" mass="16962">MNTHPIESLMKTTMESIKDMVDVNTIVGDPVETPEGTVIIPISRVSFGFASGGGDFNNDTENPRAGGDDTAKKNEKFPFAGGTGAGVSVQPVAFMVVGKGQMKLMPVDQRANMIDNLINMTPKVLNGLQNMITNNKKNGQKQQQPLHDVNIVLNDDY</sequence>
<evidence type="ECO:0000313" key="3">
    <source>
        <dbReference type="Proteomes" id="UP000295504"/>
    </source>
</evidence>
<proteinExistence type="predicted"/>
<gene>
    <name evidence="2" type="ORF">EDD79_103721</name>
</gene>
<dbReference type="PANTHER" id="PTHR39162">
    <property type="entry name" value="GLL3345 PROTEIN"/>
    <property type="match status" value="1"/>
</dbReference>
<reference evidence="2 3" key="1">
    <citation type="submission" date="2019-03" db="EMBL/GenBank/DDBJ databases">
        <title>Genomic Encyclopedia of Type Strains, Phase IV (KMG-IV): sequencing the most valuable type-strain genomes for metagenomic binning, comparative biology and taxonomic classification.</title>
        <authorList>
            <person name="Goeker M."/>
        </authorList>
    </citation>
    <scope>NUCLEOTIDE SEQUENCE [LARGE SCALE GENOMIC DNA]</scope>
    <source>
        <strain evidence="2 3">DSM 100013</strain>
    </source>
</reference>
<protein>
    <submittedName>
        <fullName evidence="2">Sporulation protein YtfJ</fullName>
    </submittedName>
</protein>
<dbReference type="OrthoDB" id="9796262at2"/>
<dbReference type="Pfam" id="PF09579">
    <property type="entry name" value="Spore_YtfJ"/>
    <property type="match status" value="1"/>
</dbReference>
<dbReference type="PIRSF" id="PIRSF021377">
    <property type="entry name" value="YtfJ"/>
    <property type="match status" value="1"/>
</dbReference>
<dbReference type="Proteomes" id="UP000295504">
    <property type="component" value="Unassembled WGS sequence"/>
</dbReference>
<dbReference type="AlphaFoldDB" id="A0A4R2TNS8"/>
<dbReference type="PANTHER" id="PTHR39162:SF1">
    <property type="entry name" value="SPORULATION PROTEIN YTFJ"/>
    <property type="match status" value="1"/>
</dbReference>
<feature type="region of interest" description="Disordered" evidence="1">
    <location>
        <begin position="53"/>
        <end position="74"/>
    </location>
</feature>
<organism evidence="2 3">
    <name type="scientific">Serpentinicella alkaliphila</name>
    <dbReference type="NCBI Taxonomy" id="1734049"/>
    <lineage>
        <taxon>Bacteria</taxon>
        <taxon>Bacillati</taxon>
        <taxon>Bacillota</taxon>
        <taxon>Clostridia</taxon>
        <taxon>Peptostreptococcales</taxon>
        <taxon>Natronincolaceae</taxon>
        <taxon>Serpentinicella</taxon>
    </lineage>
</organism>
<keyword evidence="3" id="KW-1185">Reference proteome</keyword>
<comment type="caution">
    <text evidence="2">The sequence shown here is derived from an EMBL/GenBank/DDBJ whole genome shotgun (WGS) entry which is preliminary data.</text>
</comment>
<evidence type="ECO:0000256" key="1">
    <source>
        <dbReference type="SAM" id="MobiDB-lite"/>
    </source>
</evidence>
<name>A0A4R2TNS8_9FIRM</name>
<dbReference type="InterPro" id="IPR014229">
    <property type="entry name" value="Spore_YtfJ"/>
</dbReference>
<dbReference type="NCBIfam" id="TIGR02874">
    <property type="entry name" value="spore_ytfJ"/>
    <property type="match status" value="1"/>
</dbReference>